<keyword evidence="3" id="KW-1185">Reference proteome</keyword>
<organism evidence="2 3">
    <name type="scientific">Ramlibacter tataouinensis</name>
    <dbReference type="NCBI Taxonomy" id="94132"/>
    <lineage>
        <taxon>Bacteria</taxon>
        <taxon>Pseudomonadati</taxon>
        <taxon>Pseudomonadota</taxon>
        <taxon>Betaproteobacteria</taxon>
        <taxon>Burkholderiales</taxon>
        <taxon>Comamonadaceae</taxon>
        <taxon>Ramlibacter</taxon>
    </lineage>
</organism>
<name>A0A127JTK4_9BURK</name>
<dbReference type="EMBL" id="CP010951">
    <property type="protein sequence ID" value="AMO23245.1"/>
    <property type="molecule type" value="Genomic_DNA"/>
</dbReference>
<dbReference type="InterPro" id="IPR027417">
    <property type="entry name" value="P-loop_NTPase"/>
</dbReference>
<proteinExistence type="predicted"/>
<dbReference type="Gene3D" id="3.40.50.300">
    <property type="entry name" value="P-loop containing nucleotide triphosphate hydrolases"/>
    <property type="match status" value="1"/>
</dbReference>
<evidence type="ECO:0000313" key="2">
    <source>
        <dbReference type="EMBL" id="AMO23245.1"/>
    </source>
</evidence>
<dbReference type="InterPro" id="IPR018310">
    <property type="entry name" value="Put_endonuclease_Z1-dom"/>
</dbReference>
<dbReference type="Proteomes" id="UP000070433">
    <property type="component" value="Chromosome"/>
</dbReference>
<dbReference type="Pfam" id="PF10593">
    <property type="entry name" value="Z1"/>
    <property type="match status" value="1"/>
</dbReference>
<dbReference type="OrthoDB" id="436461at2"/>
<gene>
    <name evidence="2" type="ORF">UC35_10500</name>
</gene>
<evidence type="ECO:0000259" key="1">
    <source>
        <dbReference type="Pfam" id="PF10593"/>
    </source>
</evidence>
<dbReference type="PATRIC" id="fig|94132.3.peg.2136"/>
<reference evidence="2 3" key="1">
    <citation type="journal article" date="2014" name="Int. J. Syst. Evol. Microbiol.">
        <title>Ramlibacter solisilvae sp. nov., isolated from forest soil, and emended description of the genus Ramlibacter.</title>
        <authorList>
            <person name="Lee H.J."/>
            <person name="Lee S.H."/>
            <person name="Lee S.S."/>
            <person name="Lee J.S."/>
            <person name="Kim Y."/>
            <person name="Kim S.C."/>
            <person name="Jeon C.O."/>
        </authorList>
    </citation>
    <scope>NUCLEOTIDE SEQUENCE [LARGE SCALE GENOMIC DNA]</scope>
    <source>
        <strain evidence="2 3">5-10</strain>
    </source>
</reference>
<evidence type="ECO:0000313" key="3">
    <source>
        <dbReference type="Proteomes" id="UP000070433"/>
    </source>
</evidence>
<dbReference type="SUPFAM" id="SSF52540">
    <property type="entry name" value="P-loop containing nucleoside triphosphate hydrolases"/>
    <property type="match status" value="1"/>
</dbReference>
<dbReference type="RefSeq" id="WP_082793022.1">
    <property type="nucleotide sequence ID" value="NZ_CP010951.1"/>
</dbReference>
<feature type="domain" description="Putative endonuclease Z1" evidence="1">
    <location>
        <begin position="397"/>
        <end position="626"/>
    </location>
</feature>
<protein>
    <recommendedName>
        <fullName evidence="1">Putative endonuclease Z1 domain-containing protein</fullName>
    </recommendedName>
</protein>
<dbReference type="AlphaFoldDB" id="A0A127JTK4"/>
<accession>A0A127JTK4</accession>
<sequence length="899" mass="100612">MTLTENARRLEAATVTTLSETGIPNEQDILSLASQLRKIPVYSVTDEEFDLVIRRLHQALRIDMGLGTRIVNEYTPWLQARKPSIDPFYWRRYQLSLKAQGLAPKVVNALDNVTDEILDLSGDPSSHNGWPRRGLVMGDVQSGKTSNYTALISKAADAGYRLVILLTGTLESLRRQTQGRLDAGFVGLDSSGVVTRNRKRREIGVGLIDGRRAAGVFTSTLTDFRVSTVNQLGFRLDAFNEPVLLVVKKNARILANLTEWLRNYNANSEGLIDLPLLLVDDEADNASVNTNPEKATAINAAIRSVLKVFPRSTYIGFTATPFANVFIHPESTEDMLGDDLFPRDFVYALDSPSNYIGASKLFGNVDRSPSLRLVEDGEAIFPRGHTAALHVSKLPTSLLESIRTFVIANAIMDLRGNCPRHRSMLINVSHFTAVQEQVRDIVDEFMRKLQEDVRNYSALPEDEALQNLTIADLLSTYRSEFAVCEFSWTEVQAALSRAALPISVRSVNQRSGAASVSYVGYEQDGLRLIAVGGNSLSRGLTLEGLCVSYFLRYTQMYDSLLQMGRWFGYRPNYEDLMRLWMTEQAANWYSHIAEASEELRDQVRHMQTSRLRPIDFGIKVRSHPDALVITARNKMRHSSEVTRIMSVSEEALETPRLLIDKAIITGNYRAMMQAIDRIPSESHLEGASAVWTGVPKEIVVELLRAFVAHPLNVTFHPEDLASFVHRSSEPKLQWWDVVVPSGSGKDHPIRKGVAVRLQQRKLAIDERSRSILVNEQKLRVGSRGLERAGMSDAQIAEAERTFREDPENSEKQNVPDRAYRAYRKRPLLALHFLEGKVGEADFAVAEGTVLGALGLSFPRLSSESERVIYRINLVEIRNLLSGTEAGEESDDAEEELIED</sequence>